<dbReference type="CDD" id="cd00156">
    <property type="entry name" value="REC"/>
    <property type="match status" value="1"/>
</dbReference>
<dbReference type="GO" id="GO:0000160">
    <property type="term" value="P:phosphorelay signal transduction system"/>
    <property type="evidence" value="ECO:0007669"/>
    <property type="project" value="InterPro"/>
</dbReference>
<comment type="function">
    <text evidence="3">May play the central regulatory role in sporulation. It may be an element of the effector pathway responsible for the activation of sporulation genes in response to nutritional stress. Spo0A may act in concert with spo0H (a sigma factor) to control the expression of some genes that are critical to the sporulation process.</text>
</comment>
<reference evidence="6 7" key="1">
    <citation type="submission" date="2019-10" db="EMBL/GenBank/DDBJ databases">
        <title>Roseburia spp. ameliorate alcoholic fatty liver via restoration of gut barrier function.</title>
        <authorList>
            <person name="Seo B."/>
            <person name="Ko G."/>
        </authorList>
    </citation>
    <scope>NUCLEOTIDE SEQUENCE [LARGE SCALE GENOMIC DNA]</scope>
    <source>
        <strain evidence="6 7">SNUG30017</strain>
    </source>
</reference>
<name>A0A6L6XGC0_9FIRM</name>
<feature type="modified residue" description="4-aspartylphosphate" evidence="4">
    <location>
        <position position="182"/>
    </location>
</feature>
<dbReference type="InterPro" id="IPR050595">
    <property type="entry name" value="Bact_response_regulator"/>
</dbReference>
<dbReference type="Proteomes" id="UP000479531">
    <property type="component" value="Unassembled WGS sequence"/>
</dbReference>
<organism evidence="6 7">
    <name type="scientific">Roseburia intestinalis</name>
    <dbReference type="NCBI Taxonomy" id="166486"/>
    <lineage>
        <taxon>Bacteria</taxon>
        <taxon>Bacillati</taxon>
        <taxon>Bacillota</taxon>
        <taxon>Clostridia</taxon>
        <taxon>Lachnospirales</taxon>
        <taxon>Lachnospiraceae</taxon>
        <taxon>Roseburia</taxon>
    </lineage>
</organism>
<evidence type="ECO:0000256" key="3">
    <source>
        <dbReference type="ARBA" id="ARBA00024867"/>
    </source>
</evidence>
<dbReference type="SMART" id="SM00448">
    <property type="entry name" value="REC"/>
    <property type="match status" value="1"/>
</dbReference>
<keyword evidence="2 4" id="KW-0597">Phosphoprotein</keyword>
<feature type="domain" description="Response regulatory" evidence="5">
    <location>
        <begin position="134"/>
        <end position="249"/>
    </location>
</feature>
<comment type="caution">
    <text evidence="6">The sequence shown here is derived from an EMBL/GenBank/DDBJ whole genome shotgun (WGS) entry which is preliminary data.</text>
</comment>
<evidence type="ECO:0000259" key="5">
    <source>
        <dbReference type="PROSITE" id="PS50110"/>
    </source>
</evidence>
<gene>
    <name evidence="6" type="ORF">GCK47_09685</name>
</gene>
<evidence type="ECO:0000256" key="1">
    <source>
        <dbReference type="ARBA" id="ARBA00018672"/>
    </source>
</evidence>
<dbReference type="PANTHER" id="PTHR44591:SF3">
    <property type="entry name" value="RESPONSE REGULATORY DOMAIN-CONTAINING PROTEIN"/>
    <property type="match status" value="1"/>
</dbReference>
<dbReference type="AlphaFoldDB" id="A0A6L6XGC0"/>
<proteinExistence type="predicted"/>
<evidence type="ECO:0000313" key="7">
    <source>
        <dbReference type="Proteomes" id="UP000479531"/>
    </source>
</evidence>
<dbReference type="PANTHER" id="PTHR44591">
    <property type="entry name" value="STRESS RESPONSE REGULATOR PROTEIN 1"/>
    <property type="match status" value="1"/>
</dbReference>
<dbReference type="RefSeq" id="WP_243143116.1">
    <property type="nucleotide sequence ID" value="NZ_JAQEFF010000012.1"/>
</dbReference>
<dbReference type="InterPro" id="IPR001789">
    <property type="entry name" value="Sig_transdc_resp-reg_receiver"/>
</dbReference>
<dbReference type="EMBL" id="WGGT01000010">
    <property type="protein sequence ID" value="MVQ45972.1"/>
    <property type="molecule type" value="Genomic_DNA"/>
</dbReference>
<sequence>MLEDKREFLILMEEQSYLMKSFESTFEKENVKAKVVSIAMATTLTTKEQPQGYLICTSAELLKKAVGVKVIVDHAIKHKTPVFVMGNVEELEKLWETLPKQMFTDIFIRPINVVEMVENIKRQMDEYYKMKKRTILAVDDSGVILRNIKTLLEDKYQVIPVNSSEMAIKYLALNIPDLILLDYEMPIVDGKQFMQMIREDTEFQNIPIIFLTGKNDAQTVMDVMSLKPNGYLLKSMDAQKLHAAIDDFFKKQTK</sequence>
<protein>
    <recommendedName>
        <fullName evidence="1">Stage 0 sporulation protein A homolog</fullName>
    </recommendedName>
</protein>
<dbReference type="InterPro" id="IPR011006">
    <property type="entry name" value="CheY-like_superfamily"/>
</dbReference>
<dbReference type="Gene3D" id="3.40.50.2300">
    <property type="match status" value="1"/>
</dbReference>
<dbReference type="PROSITE" id="PS50110">
    <property type="entry name" value="RESPONSE_REGULATORY"/>
    <property type="match status" value="1"/>
</dbReference>
<dbReference type="SUPFAM" id="SSF52172">
    <property type="entry name" value="CheY-like"/>
    <property type="match status" value="1"/>
</dbReference>
<evidence type="ECO:0000256" key="2">
    <source>
        <dbReference type="ARBA" id="ARBA00022553"/>
    </source>
</evidence>
<evidence type="ECO:0000256" key="4">
    <source>
        <dbReference type="PROSITE-ProRule" id="PRU00169"/>
    </source>
</evidence>
<dbReference type="Pfam" id="PF00072">
    <property type="entry name" value="Response_reg"/>
    <property type="match status" value="1"/>
</dbReference>
<accession>A0A6L6XGC0</accession>
<evidence type="ECO:0000313" key="6">
    <source>
        <dbReference type="EMBL" id="MVQ45972.1"/>
    </source>
</evidence>